<dbReference type="VEuPathDB" id="FungiDB:PV10_03109"/>
<dbReference type="GeneID" id="27320954"/>
<comment type="similarity">
    <text evidence="2 11">Belongs to the ATPase e subunit family.</text>
</comment>
<keyword evidence="14" id="KW-1185">Reference proteome</keyword>
<evidence type="ECO:0000256" key="7">
    <source>
        <dbReference type="ARBA" id="ARBA00023065"/>
    </source>
</evidence>
<evidence type="ECO:0000313" key="15">
    <source>
        <dbReference type="Proteomes" id="UP000288859"/>
    </source>
</evidence>
<dbReference type="GO" id="GO:0015986">
    <property type="term" value="P:proton motive force-driven ATP synthesis"/>
    <property type="evidence" value="ECO:0007669"/>
    <property type="project" value="InterPro"/>
</dbReference>
<keyword evidence="5 11" id="KW-0375">Hydrogen ion transport</keyword>
<evidence type="ECO:0000256" key="5">
    <source>
        <dbReference type="ARBA" id="ARBA00022781"/>
    </source>
</evidence>
<evidence type="ECO:0000313" key="13">
    <source>
        <dbReference type="EMBL" id="RVX66998.1"/>
    </source>
</evidence>
<evidence type="ECO:0000256" key="1">
    <source>
        <dbReference type="ARBA" id="ARBA00004273"/>
    </source>
</evidence>
<sequence length="94" mass="10359">MSTSQGVNVLRYSALIAGVLYGFSHQRTIYSSNAASHAQAEYQHKVDLIQKAKLEWAKKTLPPQSKTASGDVITDPDDKNFDLEAYLTKVSAEN</sequence>
<keyword evidence="8 11" id="KW-0496">Mitochondrion</keyword>
<dbReference type="GO" id="GO:0005743">
    <property type="term" value="C:mitochondrial inner membrane"/>
    <property type="evidence" value="ECO:0007669"/>
    <property type="project" value="UniProtKB-SubCell"/>
</dbReference>
<reference evidence="13 15" key="2">
    <citation type="submission" date="2017-03" db="EMBL/GenBank/DDBJ databases">
        <title>Genomes of endolithic fungi from Antarctica.</title>
        <authorList>
            <person name="Coleine C."/>
            <person name="Masonjones S."/>
            <person name="Stajich J.E."/>
        </authorList>
    </citation>
    <scope>NUCLEOTIDE SEQUENCE [LARGE SCALE GENOMIC DNA]</scope>
    <source>
        <strain evidence="13 15">CCFEE 6314</strain>
    </source>
</reference>
<dbReference type="Proteomes" id="UP000054302">
    <property type="component" value="Unassembled WGS sequence"/>
</dbReference>
<keyword evidence="7 11" id="KW-0406">Ion transport</keyword>
<dbReference type="GO" id="GO:0015078">
    <property type="term" value="F:proton transmembrane transporter activity"/>
    <property type="evidence" value="ECO:0007669"/>
    <property type="project" value="InterPro"/>
</dbReference>
<protein>
    <recommendedName>
        <fullName evidence="11">ATP synthase F(0) complex subunit e, mitochondrial</fullName>
    </recommendedName>
</protein>
<dbReference type="Proteomes" id="UP000288859">
    <property type="component" value="Unassembled WGS sequence"/>
</dbReference>
<dbReference type="GO" id="GO:0045259">
    <property type="term" value="C:proton-transporting ATP synthase complex"/>
    <property type="evidence" value="ECO:0007669"/>
    <property type="project" value="UniProtKB-UniRule"/>
</dbReference>
<keyword evidence="9" id="KW-0472">Membrane</keyword>
<keyword evidence="6 11" id="KW-0999">Mitochondrion inner membrane</keyword>
<evidence type="ECO:0000313" key="12">
    <source>
        <dbReference type="EMBL" id="KIV95455.1"/>
    </source>
</evidence>
<dbReference type="RefSeq" id="XP_016227029.1">
    <property type="nucleotide sequence ID" value="XM_016367511.1"/>
</dbReference>
<evidence type="ECO:0000256" key="2">
    <source>
        <dbReference type="ARBA" id="ARBA00007333"/>
    </source>
</evidence>
<evidence type="ECO:0000256" key="11">
    <source>
        <dbReference type="RuleBase" id="RU367005"/>
    </source>
</evidence>
<evidence type="ECO:0000256" key="3">
    <source>
        <dbReference type="ARBA" id="ARBA00022448"/>
    </source>
</evidence>
<dbReference type="EMBL" id="KN847521">
    <property type="protein sequence ID" value="KIV95455.1"/>
    <property type="molecule type" value="Genomic_DNA"/>
</dbReference>
<evidence type="ECO:0000256" key="8">
    <source>
        <dbReference type="ARBA" id="ARBA00023128"/>
    </source>
</evidence>
<evidence type="ECO:0000256" key="9">
    <source>
        <dbReference type="ARBA" id="ARBA00023136"/>
    </source>
</evidence>
<dbReference type="EMBL" id="NAJM01000053">
    <property type="protein sequence ID" value="RVX66998.1"/>
    <property type="molecule type" value="Genomic_DNA"/>
</dbReference>
<dbReference type="STRING" id="212818.A0A0D1X104"/>
<organism evidence="12 14">
    <name type="scientific">Exophiala mesophila</name>
    <name type="common">Black yeast-like fungus</name>
    <dbReference type="NCBI Taxonomy" id="212818"/>
    <lineage>
        <taxon>Eukaryota</taxon>
        <taxon>Fungi</taxon>
        <taxon>Dikarya</taxon>
        <taxon>Ascomycota</taxon>
        <taxon>Pezizomycotina</taxon>
        <taxon>Eurotiomycetes</taxon>
        <taxon>Chaetothyriomycetidae</taxon>
        <taxon>Chaetothyriales</taxon>
        <taxon>Herpotrichiellaceae</taxon>
        <taxon>Exophiala</taxon>
    </lineage>
</organism>
<dbReference type="Pfam" id="PF05680">
    <property type="entry name" value="ATP-synt_E"/>
    <property type="match status" value="1"/>
</dbReference>
<dbReference type="InterPro" id="IPR008386">
    <property type="entry name" value="ATP_synth_F0_esu_mt"/>
</dbReference>
<name>A0A0D1X104_EXOME</name>
<evidence type="ECO:0000256" key="4">
    <source>
        <dbReference type="ARBA" id="ARBA00022547"/>
    </source>
</evidence>
<reference evidence="12 14" key="1">
    <citation type="submission" date="2015-01" db="EMBL/GenBank/DDBJ databases">
        <title>The Genome Sequence of Exophiala mesophila CBS40295.</title>
        <authorList>
            <consortium name="The Broad Institute Genomics Platform"/>
            <person name="Cuomo C."/>
            <person name="de Hoog S."/>
            <person name="Gorbushina A."/>
            <person name="Stielow B."/>
            <person name="Teixiera M."/>
            <person name="Abouelleil A."/>
            <person name="Chapman S.B."/>
            <person name="Priest M."/>
            <person name="Young S.K."/>
            <person name="Wortman J."/>
            <person name="Nusbaum C."/>
            <person name="Birren B."/>
        </authorList>
    </citation>
    <scope>NUCLEOTIDE SEQUENCE [LARGE SCALE GENOMIC DNA]</scope>
    <source>
        <strain evidence="12 14">CBS 40295</strain>
    </source>
</reference>
<evidence type="ECO:0000313" key="14">
    <source>
        <dbReference type="Proteomes" id="UP000054302"/>
    </source>
</evidence>
<keyword evidence="3 11" id="KW-0813">Transport</keyword>
<keyword evidence="10 11" id="KW-0066">ATP synthesis</keyword>
<accession>A0A0D1X104</accession>
<dbReference type="AlphaFoldDB" id="A0A0D1X104"/>
<keyword evidence="4 11" id="KW-0138">CF(0)</keyword>
<dbReference type="OrthoDB" id="2125027at2759"/>
<comment type="subcellular location">
    <subcellularLocation>
        <location evidence="1 11">Mitochondrion inner membrane</location>
    </subcellularLocation>
</comment>
<comment type="subunit">
    <text evidence="11">F-type ATPases have 2 components, CF(1) - the catalytic core - and CF(0) - the membrane proton channel. CF(1) and CF(0) have multiple subunits.</text>
</comment>
<evidence type="ECO:0000256" key="10">
    <source>
        <dbReference type="ARBA" id="ARBA00023310"/>
    </source>
</evidence>
<gene>
    <name evidence="13" type="ORF">B0A52_09212</name>
    <name evidence="12" type="ORF">PV10_03109</name>
</gene>
<evidence type="ECO:0000256" key="6">
    <source>
        <dbReference type="ARBA" id="ARBA00022792"/>
    </source>
</evidence>
<dbReference type="OMA" id="FYGLYHQ"/>
<dbReference type="HOGENOM" id="CLU_159435_2_0_1"/>
<comment type="function">
    <text evidence="11">Subunit e, of the mitochondrial membrane ATP synthase complex (F(1)F(0) ATP synthase or Complex V) that produces ATP from ADP in the presence of a proton gradient across the membrane which is generated by electron transport complexes of the respiratory chain. ATP synthase complex consist of a soluble F(1) head domain - the catalytic core - and a membrane F(1) domain - the membrane proton channel. These two domains are linked by a central stalk rotating inside the F(1) region and a stationary peripheral stalk. During catalysis, ATP synthesis in the catalytic domain of F(1) is coupled via a rotary mechanism of the central stalk subunits to proton translocation. In vivo, can only synthesize ATP although its ATP hydrolase activity can be activated artificially in vitro. Part of the complex F(0) domain.</text>
</comment>
<proteinExistence type="inferred from homology"/>